<dbReference type="InterPro" id="IPR050819">
    <property type="entry name" value="Tripeptidyl-peptidase_I"/>
</dbReference>
<proteinExistence type="predicted"/>
<accession>T0RRI7</accession>
<dbReference type="SUPFAM" id="SSF52743">
    <property type="entry name" value="Subtilisin-like"/>
    <property type="match status" value="1"/>
</dbReference>
<dbReference type="AlphaFoldDB" id="T0RRI7"/>
<feature type="binding site" evidence="9">
    <location>
        <position position="528"/>
    </location>
    <ligand>
        <name>Ca(2+)</name>
        <dbReference type="ChEBI" id="CHEBI:29108"/>
    </ligand>
</feature>
<dbReference type="InterPro" id="IPR036852">
    <property type="entry name" value="Peptidase_S8/S53_dom_sf"/>
</dbReference>
<reference evidence="12 13" key="1">
    <citation type="submission" date="2012-04" db="EMBL/GenBank/DDBJ databases">
        <title>The Genome Sequence of Saprolegnia declina VS20.</title>
        <authorList>
            <consortium name="The Broad Institute Genome Sequencing Platform"/>
            <person name="Russ C."/>
            <person name="Nusbaum C."/>
            <person name="Tyler B."/>
            <person name="van West P."/>
            <person name="Dieguez-Uribeondo J."/>
            <person name="de Bruijn I."/>
            <person name="Tripathy S."/>
            <person name="Jiang R."/>
            <person name="Young S.K."/>
            <person name="Zeng Q."/>
            <person name="Gargeya S."/>
            <person name="Fitzgerald M."/>
            <person name="Haas B."/>
            <person name="Abouelleil A."/>
            <person name="Alvarado L."/>
            <person name="Arachchi H.M."/>
            <person name="Berlin A."/>
            <person name="Chapman S.B."/>
            <person name="Goldberg J."/>
            <person name="Griggs A."/>
            <person name="Gujja S."/>
            <person name="Hansen M."/>
            <person name="Howarth C."/>
            <person name="Imamovic A."/>
            <person name="Larimer J."/>
            <person name="McCowen C."/>
            <person name="Montmayeur A."/>
            <person name="Murphy C."/>
            <person name="Neiman D."/>
            <person name="Pearson M."/>
            <person name="Priest M."/>
            <person name="Roberts A."/>
            <person name="Saif S."/>
            <person name="Shea T."/>
            <person name="Sisk P."/>
            <person name="Sykes S."/>
            <person name="Wortman J."/>
            <person name="Nusbaum C."/>
            <person name="Birren B."/>
        </authorList>
    </citation>
    <scope>NUCLEOTIDE SEQUENCE [LARGE SCALE GENOMIC DNA]</scope>
    <source>
        <strain evidence="12 13">VS20</strain>
    </source>
</reference>
<keyword evidence="3 9" id="KW-0378">Hydrolase</keyword>
<dbReference type="RefSeq" id="XP_008611352.1">
    <property type="nucleotide sequence ID" value="XM_008613130.1"/>
</dbReference>
<dbReference type="InParanoid" id="T0RRI7"/>
<dbReference type="GO" id="GO:0006508">
    <property type="term" value="P:proteolysis"/>
    <property type="evidence" value="ECO:0007669"/>
    <property type="project" value="UniProtKB-KW"/>
</dbReference>
<dbReference type="GO" id="GO:0046872">
    <property type="term" value="F:metal ion binding"/>
    <property type="evidence" value="ECO:0007669"/>
    <property type="project" value="UniProtKB-UniRule"/>
</dbReference>
<dbReference type="STRING" id="1156394.T0RRI7"/>
<dbReference type="InterPro" id="IPR030400">
    <property type="entry name" value="Sedolisin_dom"/>
</dbReference>
<dbReference type="GeneID" id="19948032"/>
<dbReference type="OrthoDB" id="409122at2759"/>
<evidence type="ECO:0000256" key="3">
    <source>
        <dbReference type="ARBA" id="ARBA00022801"/>
    </source>
</evidence>
<keyword evidence="6" id="KW-0865">Zymogen</keyword>
<evidence type="ECO:0000256" key="9">
    <source>
        <dbReference type="PROSITE-ProRule" id="PRU01032"/>
    </source>
</evidence>
<feature type="binding site" evidence="9">
    <location>
        <position position="503"/>
    </location>
    <ligand>
        <name>Ca(2+)</name>
        <dbReference type="ChEBI" id="CHEBI:29108"/>
    </ligand>
</feature>
<dbReference type="InterPro" id="IPR015366">
    <property type="entry name" value="S53_propep"/>
</dbReference>
<evidence type="ECO:0000256" key="8">
    <source>
        <dbReference type="ARBA" id="ARBA00023619"/>
    </source>
</evidence>
<evidence type="ECO:0000259" key="11">
    <source>
        <dbReference type="PROSITE" id="PS51695"/>
    </source>
</evidence>
<keyword evidence="2 9" id="KW-0479">Metal-binding</keyword>
<feature type="active site" description="Charge relay system" evidence="9">
    <location>
        <position position="242"/>
    </location>
</feature>
<evidence type="ECO:0000256" key="10">
    <source>
        <dbReference type="SAM" id="Phobius"/>
    </source>
</evidence>
<dbReference type="Pfam" id="PF00082">
    <property type="entry name" value="Peptidase_S8"/>
    <property type="match status" value="1"/>
</dbReference>
<evidence type="ECO:0000256" key="1">
    <source>
        <dbReference type="ARBA" id="ARBA00022670"/>
    </source>
</evidence>
<keyword evidence="10" id="KW-0812">Transmembrane</keyword>
<evidence type="ECO:0000313" key="13">
    <source>
        <dbReference type="Proteomes" id="UP000030762"/>
    </source>
</evidence>
<keyword evidence="10" id="KW-1133">Transmembrane helix</keyword>
<feature type="transmembrane region" description="Helical" evidence="10">
    <location>
        <begin position="564"/>
        <end position="585"/>
    </location>
</feature>
<dbReference type="CDD" id="cd04056">
    <property type="entry name" value="Peptidases_S53"/>
    <property type="match status" value="1"/>
</dbReference>
<dbReference type="SMART" id="SM00944">
    <property type="entry name" value="Pro-kuma_activ"/>
    <property type="match status" value="1"/>
</dbReference>
<sequence length="608" mass="65295">MRTATHRAFASHRWTLAADADDATALTWSVGLQAADPRRLDDAVAAVSDPTRSTYGRYLDAAAVDALAAPAPETLEAIHAWLGHRRTSYCAATNILTVFSSVGETRQLFRTEIAAFQSVQHGHRILRASRVMRLPEHIHRHVSFVSLNSAPLSLSPLTATISKQASSYMTPTKLRKLYNVPSSASVTQATQAIPAFYSQNWAPSDLAAFEKLHKLVPAPVRERGSRRNNPHPEDATGEVSLDLQYITAMAPDATTTVWTMNSTNPFSTNDEPFVDWAADVLRDPSPPLVHSLSYADDEDHIMEVAKEYALHLDTLLQKMAVRGLTVLVASGDDGVAGQHIHAKKMSIDAGCATSGPQWPSSSPYVTSVGATQLDANSVEVVCSGALHGGITSGGGFSNVYAAPAYQKQAVAAYLASPACPTKPGFFNPQGRAYPDIALIGAHYSVIVNGKVKGISGTSASTPALAGLVTLWNDQRLDAGLPPLGFLNPLLYEIGRHHKRAFHDVVSGNNGAARNGSYSCPTSFGAGPGWDAVSGWGTPRFDVLSTLMVATTHRPHLTTSEHTNYYTIGLVLTAGLALLALLLLLVHRRVRTNKRKRAYVRLEMPSTTA</sequence>
<feature type="domain" description="Peptidase S53" evidence="11">
    <location>
        <begin position="168"/>
        <end position="550"/>
    </location>
</feature>
<evidence type="ECO:0000256" key="6">
    <source>
        <dbReference type="ARBA" id="ARBA00023145"/>
    </source>
</evidence>
<dbReference type="eggNOG" id="ENOG502QR6D">
    <property type="taxonomic scope" value="Eukaryota"/>
</dbReference>
<evidence type="ECO:0000256" key="5">
    <source>
        <dbReference type="ARBA" id="ARBA00022837"/>
    </source>
</evidence>
<organism evidence="12 13">
    <name type="scientific">Saprolegnia diclina (strain VS20)</name>
    <dbReference type="NCBI Taxonomy" id="1156394"/>
    <lineage>
        <taxon>Eukaryota</taxon>
        <taxon>Sar</taxon>
        <taxon>Stramenopiles</taxon>
        <taxon>Oomycota</taxon>
        <taxon>Saprolegniomycetes</taxon>
        <taxon>Saprolegniales</taxon>
        <taxon>Saprolegniaceae</taxon>
        <taxon>Saprolegnia</taxon>
    </lineage>
</organism>
<dbReference type="PANTHER" id="PTHR14218">
    <property type="entry name" value="PROTEASE S8 TRIPEPTIDYL PEPTIDASE I CLN2"/>
    <property type="match status" value="1"/>
</dbReference>
<keyword evidence="1 9" id="KW-0645">Protease</keyword>
<keyword evidence="13" id="KW-1185">Reference proteome</keyword>
<comment type="catalytic activity">
    <reaction evidence="7">
        <text>Hydrolysis of proteins with broad specificity for peptide bonds, and a preference for a large uncharged residue in P1. Hydrolyzes peptide amides.</text>
        <dbReference type="EC" id="3.4.21.62"/>
    </reaction>
</comment>
<dbReference type="InterPro" id="IPR000209">
    <property type="entry name" value="Peptidase_S8/S53_dom"/>
</dbReference>
<keyword evidence="10" id="KW-0472">Membrane</keyword>
<name>T0RRI7_SAPDV</name>
<dbReference type="EMBL" id="JH767152">
    <property type="protein sequence ID" value="EQC35068.1"/>
    <property type="molecule type" value="Genomic_DNA"/>
</dbReference>
<dbReference type="GO" id="GO:0008240">
    <property type="term" value="F:tripeptidyl-peptidase activity"/>
    <property type="evidence" value="ECO:0007669"/>
    <property type="project" value="TreeGrafter"/>
</dbReference>
<dbReference type="Pfam" id="PF09286">
    <property type="entry name" value="Pro-kuma_activ"/>
    <property type="match status" value="1"/>
</dbReference>
<dbReference type="SUPFAM" id="SSF54897">
    <property type="entry name" value="Protease propeptides/inhibitors"/>
    <property type="match status" value="1"/>
</dbReference>
<dbReference type="OMA" id="VTITPDC"/>
<dbReference type="GO" id="GO:0004252">
    <property type="term" value="F:serine-type endopeptidase activity"/>
    <property type="evidence" value="ECO:0007669"/>
    <property type="project" value="UniProtKB-UniRule"/>
</dbReference>
<dbReference type="PROSITE" id="PS51695">
    <property type="entry name" value="SEDOLISIN"/>
    <property type="match status" value="1"/>
</dbReference>
<protein>
    <recommendedName>
        <fullName evidence="8">subtilisin</fullName>
        <ecNumber evidence="8">3.4.21.62</ecNumber>
    </recommendedName>
</protein>
<evidence type="ECO:0000256" key="2">
    <source>
        <dbReference type="ARBA" id="ARBA00022723"/>
    </source>
</evidence>
<feature type="active site" description="Charge relay system" evidence="9">
    <location>
        <position position="458"/>
    </location>
</feature>
<dbReference type="Proteomes" id="UP000030762">
    <property type="component" value="Unassembled WGS sequence"/>
</dbReference>
<dbReference type="Gene3D" id="3.40.50.200">
    <property type="entry name" value="Peptidase S8/S53 domain"/>
    <property type="match status" value="1"/>
</dbReference>
<dbReference type="PANTHER" id="PTHR14218:SF15">
    <property type="entry name" value="TRIPEPTIDYL-PEPTIDASE 1"/>
    <property type="match status" value="1"/>
</dbReference>
<keyword evidence="5 9" id="KW-0106">Calcium</keyword>
<dbReference type="VEuPathDB" id="FungiDB:SDRG_07305"/>
<feature type="active site" description="Charge relay system" evidence="9">
    <location>
        <position position="238"/>
    </location>
</feature>
<feature type="binding site" evidence="9">
    <location>
        <position position="530"/>
    </location>
    <ligand>
        <name>Ca(2+)</name>
        <dbReference type="ChEBI" id="CHEBI:29108"/>
    </ligand>
</feature>
<evidence type="ECO:0000256" key="7">
    <source>
        <dbReference type="ARBA" id="ARBA00023529"/>
    </source>
</evidence>
<evidence type="ECO:0000256" key="4">
    <source>
        <dbReference type="ARBA" id="ARBA00022825"/>
    </source>
</evidence>
<keyword evidence="4 9" id="KW-0720">Serine protease</keyword>
<comment type="cofactor">
    <cofactor evidence="9">
        <name>Ca(2+)</name>
        <dbReference type="ChEBI" id="CHEBI:29108"/>
    </cofactor>
    <text evidence="9">Binds 1 Ca(2+) ion per subunit.</text>
</comment>
<gene>
    <name evidence="12" type="ORF">SDRG_07305</name>
</gene>
<feature type="binding site" evidence="9">
    <location>
        <position position="504"/>
    </location>
    <ligand>
        <name>Ca(2+)</name>
        <dbReference type="ChEBI" id="CHEBI:29108"/>
    </ligand>
</feature>
<evidence type="ECO:0000313" key="12">
    <source>
        <dbReference type="EMBL" id="EQC35068.1"/>
    </source>
</evidence>
<dbReference type="EC" id="3.4.21.62" evidence="8"/>